<accession>A0AA39W4I4</accession>
<evidence type="ECO:0000313" key="3">
    <source>
        <dbReference type="EMBL" id="KAK0601211.1"/>
    </source>
</evidence>
<feature type="compositionally biased region" description="Basic residues" evidence="1">
    <location>
        <begin position="139"/>
        <end position="149"/>
    </location>
</feature>
<dbReference type="InterPro" id="IPR045117">
    <property type="entry name" value="ATXN2-like"/>
</dbReference>
<dbReference type="GO" id="GO:0003729">
    <property type="term" value="F:mRNA binding"/>
    <property type="evidence" value="ECO:0007669"/>
    <property type="project" value="TreeGrafter"/>
</dbReference>
<feature type="region of interest" description="Disordered" evidence="1">
    <location>
        <begin position="198"/>
        <end position="258"/>
    </location>
</feature>
<keyword evidence="4" id="KW-1185">Reference proteome</keyword>
<dbReference type="GO" id="GO:0010494">
    <property type="term" value="C:cytoplasmic stress granule"/>
    <property type="evidence" value="ECO:0007669"/>
    <property type="project" value="TreeGrafter"/>
</dbReference>
<evidence type="ECO:0000256" key="1">
    <source>
        <dbReference type="SAM" id="MobiDB-lite"/>
    </source>
</evidence>
<name>A0AA39W4I4_ACESA</name>
<dbReference type="GO" id="GO:0034063">
    <property type="term" value="P:stress granule assembly"/>
    <property type="evidence" value="ECO:0007669"/>
    <property type="project" value="TreeGrafter"/>
</dbReference>
<sequence>MGHKNRTEHETGFSDNSSSLSEALLFATMCIIGLPVDVHVKDGSVYSGIFYTASVEKDYGIVLKNAKMTKKGKSNANVANGVVIETLVILSGDLVQVVAKGVMLPADGVAGDDVEAAAGTIPSSGAQMSETKKSIRSGMNKRRNQKRNSIRIENGYANSVVPAKAQKEHEVKKVYPNQIRNTIEVENGNKDMSNVLKIGEDSGHSLSGRQIRDDRSQEEQDACTQAFELHREETAEEVQGSSSNLPAGHPKMTSNEANGVSNDAARAHVKPNIQYHERPTSAGTSSLNAASRISTPSSPASAVISGSLSSSLAASTEMVPAQSSETNKSSKEFKLNPEAKMFSPSFTNPISATAPTVSTVASMAYMPSNPPVAPVAAAQSEIGLSPYVPHSSVPTKFAPYGNLPAGNGGSAAQFPQPIVGHMGGRMQPVRYASHYPVQTGPAYVHPNSQAVVVGRVGGQLVYLQPFSNDLAQGMTNFSPVSARPPLAPHQVQFPKHQGNAAGQAMQLCMPSPLMANGLQPFAVPGHIPVLQPPMPANRPIPVPGSNGFYTSKFP</sequence>
<proteinExistence type="predicted"/>
<reference evidence="3" key="1">
    <citation type="journal article" date="2022" name="Plant J.">
        <title>Strategies of tolerance reflected in two North American maple genomes.</title>
        <authorList>
            <person name="McEvoy S.L."/>
            <person name="Sezen U.U."/>
            <person name="Trouern-Trend A."/>
            <person name="McMahon S.M."/>
            <person name="Schaberg P.G."/>
            <person name="Yang J."/>
            <person name="Wegrzyn J.L."/>
            <person name="Swenson N.G."/>
        </authorList>
    </citation>
    <scope>NUCLEOTIDE SEQUENCE</scope>
    <source>
        <strain evidence="3">NS2018</strain>
    </source>
</reference>
<feature type="region of interest" description="Disordered" evidence="1">
    <location>
        <begin position="122"/>
        <end position="155"/>
    </location>
</feature>
<evidence type="ECO:0000313" key="4">
    <source>
        <dbReference type="Proteomes" id="UP001168877"/>
    </source>
</evidence>
<dbReference type="Proteomes" id="UP001168877">
    <property type="component" value="Unassembled WGS sequence"/>
</dbReference>
<dbReference type="InterPro" id="IPR025852">
    <property type="entry name" value="SM_dom_ATX"/>
</dbReference>
<protein>
    <recommendedName>
        <fullName evidence="2">Ataxin 2 SM domain-containing protein</fullName>
    </recommendedName>
</protein>
<dbReference type="AlphaFoldDB" id="A0AA39W4I4"/>
<feature type="region of interest" description="Disordered" evidence="1">
    <location>
        <begin position="275"/>
        <end position="304"/>
    </location>
</feature>
<evidence type="ECO:0000259" key="2">
    <source>
        <dbReference type="Pfam" id="PF14438"/>
    </source>
</evidence>
<dbReference type="Pfam" id="PF14438">
    <property type="entry name" value="SM-ATX"/>
    <property type="match status" value="1"/>
</dbReference>
<dbReference type="PANTHER" id="PTHR12854:SF12">
    <property type="entry name" value="POLYADENYLATE-BINDING PROTEIN INTERACTING PROTEIN"/>
    <property type="match status" value="1"/>
</dbReference>
<feature type="domain" description="Ataxin 2 SM" evidence="2">
    <location>
        <begin position="22"/>
        <end position="100"/>
    </location>
</feature>
<reference evidence="3" key="2">
    <citation type="submission" date="2023-06" db="EMBL/GenBank/DDBJ databases">
        <authorList>
            <person name="Swenson N.G."/>
            <person name="Wegrzyn J.L."/>
            <person name="Mcevoy S.L."/>
        </authorList>
    </citation>
    <scope>NUCLEOTIDE SEQUENCE</scope>
    <source>
        <strain evidence="3">NS2018</strain>
        <tissue evidence="3">Leaf</tissue>
    </source>
</reference>
<organism evidence="3 4">
    <name type="scientific">Acer saccharum</name>
    <name type="common">Sugar maple</name>
    <dbReference type="NCBI Taxonomy" id="4024"/>
    <lineage>
        <taxon>Eukaryota</taxon>
        <taxon>Viridiplantae</taxon>
        <taxon>Streptophyta</taxon>
        <taxon>Embryophyta</taxon>
        <taxon>Tracheophyta</taxon>
        <taxon>Spermatophyta</taxon>
        <taxon>Magnoliopsida</taxon>
        <taxon>eudicotyledons</taxon>
        <taxon>Gunneridae</taxon>
        <taxon>Pentapetalae</taxon>
        <taxon>rosids</taxon>
        <taxon>malvids</taxon>
        <taxon>Sapindales</taxon>
        <taxon>Sapindaceae</taxon>
        <taxon>Hippocastanoideae</taxon>
        <taxon>Acereae</taxon>
        <taxon>Acer</taxon>
    </lineage>
</organism>
<dbReference type="EMBL" id="JAUESC010000003">
    <property type="protein sequence ID" value="KAK0601211.1"/>
    <property type="molecule type" value="Genomic_DNA"/>
</dbReference>
<gene>
    <name evidence="3" type="ORF">LWI29_022193</name>
</gene>
<comment type="caution">
    <text evidence="3">The sequence shown here is derived from an EMBL/GenBank/DDBJ whole genome shotgun (WGS) entry which is preliminary data.</text>
</comment>
<dbReference type="PANTHER" id="PTHR12854">
    <property type="entry name" value="ATAXIN 2-RELATED"/>
    <property type="match status" value="1"/>
</dbReference>
<feature type="compositionally biased region" description="Polar residues" evidence="1">
    <location>
        <begin position="281"/>
        <end position="296"/>
    </location>
</feature>